<reference evidence="9" key="1">
    <citation type="submission" date="2016-07" db="EMBL/GenBank/DDBJ databases">
        <title>Microvirga ossetica sp. nov. a new species of rhizobia isolated from root nodules of the legume species Vicia alpestris Steven originated from North Ossetia region in the Caucasus.</title>
        <authorList>
            <person name="Safronova V.I."/>
            <person name="Kuznetsova I.G."/>
            <person name="Sazanova A.L."/>
            <person name="Belimov A."/>
            <person name="Andronov E."/>
            <person name="Osledkin Y.S."/>
            <person name="Onishchuk O.P."/>
            <person name="Kurchak O.N."/>
            <person name="Shaposhnikov A.I."/>
            <person name="Willems A."/>
            <person name="Tikhonovich I.A."/>
        </authorList>
    </citation>
    <scope>NUCLEOTIDE SEQUENCE [LARGE SCALE GENOMIC DNA]</scope>
    <source>
        <strain evidence="9">V5/3M</strain>
    </source>
</reference>
<sequence>MLSLSPTSWSRLALLSGAAILAWHPILWLVRTWTDPSYASDGAFAALGVAALSLWSLSSPRVARHQPHRAVVLCLGGTALVRLASEALGINVLGAMTLAVDVGALAAWAGLSQRRRAVSPLWLGMLFLFALPVERILQRTVGYLLQSISAEGACGLLALADDSVSCAGIRILMNGCEALVDLPCSGARSLMVMLALFITCAGLARPGLARAMLGLGITLASALIANIVRIAVLACGIAYPEAVGLDVMAAPWHDGIGLVALMVGSAPILIWSCAVPARSVIEPGPCRIGILRSTDQSVSLAGSALFLACAFAVMVVPTHPMDVAAQDLPLELPARLGMFPARSEALTVQETEYFTRYGGSAARAAYGTSTLTMVRTPAPLRHLHAPDECLRGVGHSVRHMGTRFDPIPTATYRADAPDGSAWRVEVTFISSRNERAASVGEAVWLWLKTPGTAWTMIQRITSWNEPDADFENAVIRALDLKSAPALSVAALSLSRSAKGE</sequence>
<keyword evidence="6 8" id="KW-1133">Transmembrane helix</keyword>
<dbReference type="AlphaFoldDB" id="A0A1B2EDZ6"/>
<feature type="transmembrane region" description="Helical" evidence="8">
    <location>
        <begin position="90"/>
        <end position="111"/>
    </location>
</feature>
<dbReference type="Pfam" id="PF09721">
    <property type="entry name" value="Exosortase_EpsH"/>
    <property type="match status" value="1"/>
</dbReference>
<feature type="transmembrane region" description="Helical" evidence="8">
    <location>
        <begin position="187"/>
        <end position="204"/>
    </location>
</feature>
<dbReference type="GO" id="GO:0006508">
    <property type="term" value="P:proteolysis"/>
    <property type="evidence" value="ECO:0007669"/>
    <property type="project" value="UniProtKB-KW"/>
</dbReference>
<evidence type="ECO:0000256" key="5">
    <source>
        <dbReference type="ARBA" id="ARBA00022801"/>
    </source>
</evidence>
<dbReference type="InterPro" id="IPR019127">
    <property type="entry name" value="Exosortase"/>
</dbReference>
<dbReference type="KEGG" id="moc:BB934_08165"/>
<evidence type="ECO:0000256" key="2">
    <source>
        <dbReference type="ARBA" id="ARBA00022475"/>
    </source>
</evidence>
<feature type="transmembrane region" description="Helical" evidence="8">
    <location>
        <begin position="211"/>
        <end position="239"/>
    </location>
</feature>
<name>A0A1B2EDZ6_9HYPH</name>
<keyword evidence="4 8" id="KW-0812">Transmembrane</keyword>
<comment type="subcellular location">
    <subcellularLocation>
        <location evidence="1">Cell membrane</location>
        <topology evidence="1">Multi-pass membrane protein</topology>
    </subcellularLocation>
</comment>
<feature type="transmembrane region" description="Helical" evidence="8">
    <location>
        <begin position="12"/>
        <end position="30"/>
    </location>
</feature>
<protein>
    <recommendedName>
        <fullName evidence="10">Exosortase T</fullName>
    </recommendedName>
</protein>
<evidence type="ECO:0000256" key="7">
    <source>
        <dbReference type="ARBA" id="ARBA00023136"/>
    </source>
</evidence>
<dbReference type="NCBIfam" id="NF033770">
    <property type="entry name" value="exosort_XrtT"/>
    <property type="match status" value="1"/>
</dbReference>
<dbReference type="InterPro" id="IPR026392">
    <property type="entry name" value="Exo/Archaeosortase_dom"/>
</dbReference>
<dbReference type="EMBL" id="CP016616">
    <property type="protein sequence ID" value="ANY78210.1"/>
    <property type="molecule type" value="Genomic_DNA"/>
</dbReference>
<evidence type="ECO:0000313" key="9">
    <source>
        <dbReference type="EMBL" id="ANY78210.1"/>
    </source>
</evidence>
<keyword evidence="2" id="KW-1003">Cell membrane</keyword>
<proteinExistence type="predicted"/>
<dbReference type="OrthoDB" id="7597370at2"/>
<evidence type="ECO:0000256" key="3">
    <source>
        <dbReference type="ARBA" id="ARBA00022670"/>
    </source>
</evidence>
<feature type="transmembrane region" description="Helical" evidence="8">
    <location>
        <begin position="118"/>
        <end position="137"/>
    </location>
</feature>
<organism evidence="9">
    <name type="scientific">Microvirga ossetica</name>
    <dbReference type="NCBI Taxonomy" id="1882682"/>
    <lineage>
        <taxon>Bacteria</taxon>
        <taxon>Pseudomonadati</taxon>
        <taxon>Pseudomonadota</taxon>
        <taxon>Alphaproteobacteria</taxon>
        <taxon>Hyphomicrobiales</taxon>
        <taxon>Methylobacteriaceae</taxon>
        <taxon>Microvirga</taxon>
    </lineage>
</organism>
<dbReference type="NCBIfam" id="TIGR04178">
    <property type="entry name" value="exo_archaeo"/>
    <property type="match status" value="1"/>
</dbReference>
<dbReference type="GO" id="GO:0005886">
    <property type="term" value="C:plasma membrane"/>
    <property type="evidence" value="ECO:0007669"/>
    <property type="project" value="UniProtKB-SubCell"/>
</dbReference>
<evidence type="ECO:0000256" key="8">
    <source>
        <dbReference type="SAM" id="Phobius"/>
    </source>
</evidence>
<feature type="transmembrane region" description="Helical" evidence="8">
    <location>
        <begin position="259"/>
        <end position="277"/>
    </location>
</feature>
<keyword evidence="5" id="KW-0378">Hydrolase</keyword>
<keyword evidence="7 8" id="KW-0472">Membrane</keyword>
<evidence type="ECO:0000256" key="6">
    <source>
        <dbReference type="ARBA" id="ARBA00022989"/>
    </source>
</evidence>
<accession>A0A1B2EDZ6</accession>
<feature type="transmembrane region" description="Helical" evidence="8">
    <location>
        <begin position="298"/>
        <end position="316"/>
    </location>
</feature>
<dbReference type="RefSeq" id="WP_099509199.1">
    <property type="nucleotide sequence ID" value="NZ_CP016616.1"/>
</dbReference>
<dbReference type="GO" id="GO:0008233">
    <property type="term" value="F:peptidase activity"/>
    <property type="evidence" value="ECO:0007669"/>
    <property type="project" value="UniProtKB-KW"/>
</dbReference>
<keyword evidence="3" id="KW-0645">Protease</keyword>
<evidence type="ECO:0000256" key="4">
    <source>
        <dbReference type="ARBA" id="ARBA00022692"/>
    </source>
</evidence>
<gene>
    <name evidence="9" type="ORF">BB934_08165</name>
</gene>
<evidence type="ECO:0008006" key="10">
    <source>
        <dbReference type="Google" id="ProtNLM"/>
    </source>
</evidence>
<evidence type="ECO:0000256" key="1">
    <source>
        <dbReference type="ARBA" id="ARBA00004651"/>
    </source>
</evidence>